<evidence type="ECO:0000313" key="9">
    <source>
        <dbReference type="EMBL" id="GHH61126.1"/>
    </source>
</evidence>
<protein>
    <submittedName>
        <fullName evidence="9">Entericidin A</fullName>
    </submittedName>
</protein>
<dbReference type="InterPro" id="IPR012556">
    <property type="entry name" value="Entericidin"/>
</dbReference>
<dbReference type="PROSITE" id="PS51257">
    <property type="entry name" value="PROKAR_LIPOPROTEIN"/>
    <property type="match status" value="1"/>
</dbReference>
<name>A0A919FCS5_9XANT</name>
<comment type="similarity">
    <text evidence="1">Belongs to the EcnA/EcnB lipoprotein family.</text>
</comment>
<evidence type="ECO:0000256" key="7">
    <source>
        <dbReference type="SAM" id="MobiDB-lite"/>
    </source>
</evidence>
<keyword evidence="4" id="KW-0472">Membrane</keyword>
<keyword evidence="10" id="KW-1185">Reference proteome</keyword>
<reference evidence="9" key="1">
    <citation type="journal article" date="2014" name="Int. J. Syst. Evol. Microbiol.">
        <title>Complete genome sequence of Corynebacterium casei LMG S-19264T (=DSM 44701T), isolated from a smear-ripened cheese.</title>
        <authorList>
            <consortium name="US DOE Joint Genome Institute (JGI-PGF)"/>
            <person name="Walter F."/>
            <person name="Albersmeier A."/>
            <person name="Kalinowski J."/>
            <person name="Ruckert C."/>
        </authorList>
    </citation>
    <scope>NUCLEOTIDE SEQUENCE</scope>
    <source>
        <strain evidence="9">JCM 13306</strain>
    </source>
</reference>
<accession>A0A919FCS5</accession>
<sequence length="50" mass="5126">MKRLLTMTMLGLFAAGMLSGCNTVAGAGKDMQGAGQKVENTAEKCSDGKC</sequence>
<evidence type="ECO:0000256" key="4">
    <source>
        <dbReference type="ARBA" id="ARBA00023136"/>
    </source>
</evidence>
<evidence type="ECO:0000256" key="1">
    <source>
        <dbReference type="ARBA" id="ARBA00010296"/>
    </source>
</evidence>
<dbReference type="Proteomes" id="UP000623958">
    <property type="component" value="Unassembled WGS sequence"/>
</dbReference>
<evidence type="ECO:0000256" key="5">
    <source>
        <dbReference type="ARBA" id="ARBA00023139"/>
    </source>
</evidence>
<evidence type="ECO:0000313" key="10">
    <source>
        <dbReference type="Proteomes" id="UP000623958"/>
    </source>
</evidence>
<dbReference type="AlphaFoldDB" id="A0A919FCS5"/>
<evidence type="ECO:0000256" key="2">
    <source>
        <dbReference type="ARBA" id="ARBA00022475"/>
    </source>
</evidence>
<keyword evidence="3 8" id="KW-0732">Signal</keyword>
<gene>
    <name evidence="9" type="primary">ecnA</name>
    <name evidence="9" type="ORF">GCM10009090_37330</name>
</gene>
<evidence type="ECO:0000256" key="6">
    <source>
        <dbReference type="ARBA" id="ARBA00023288"/>
    </source>
</evidence>
<reference evidence="9" key="2">
    <citation type="submission" date="2020-09" db="EMBL/GenBank/DDBJ databases">
        <authorList>
            <person name="Sun Q."/>
            <person name="Ohkuma M."/>
        </authorList>
    </citation>
    <scope>NUCLEOTIDE SEQUENCE</scope>
    <source>
        <strain evidence="9">JCM 13306</strain>
    </source>
</reference>
<keyword evidence="5" id="KW-0564">Palmitate</keyword>
<keyword evidence="2" id="KW-1003">Cell membrane</keyword>
<keyword evidence="6" id="KW-0449">Lipoprotein</keyword>
<feature type="region of interest" description="Disordered" evidence="7">
    <location>
        <begin position="30"/>
        <end position="50"/>
    </location>
</feature>
<dbReference type="GO" id="GO:0016020">
    <property type="term" value="C:membrane"/>
    <property type="evidence" value="ECO:0007669"/>
    <property type="project" value="InterPro"/>
</dbReference>
<evidence type="ECO:0000256" key="8">
    <source>
        <dbReference type="SAM" id="SignalP"/>
    </source>
</evidence>
<feature type="signal peptide" evidence="8">
    <location>
        <begin position="1"/>
        <end position="27"/>
    </location>
</feature>
<dbReference type="GO" id="GO:0009636">
    <property type="term" value="P:response to toxic substance"/>
    <property type="evidence" value="ECO:0007669"/>
    <property type="project" value="InterPro"/>
</dbReference>
<evidence type="ECO:0000256" key="3">
    <source>
        <dbReference type="ARBA" id="ARBA00022729"/>
    </source>
</evidence>
<comment type="caution">
    <text evidence="9">The sequence shown here is derived from an EMBL/GenBank/DDBJ whole genome shotgun (WGS) entry which is preliminary data.</text>
</comment>
<dbReference type="RefSeq" id="WP_140726000.1">
    <property type="nucleotide sequence ID" value="NZ_BNBA01000053.1"/>
</dbReference>
<proteinExistence type="inferred from homology"/>
<feature type="chain" id="PRO_5037770303" evidence="8">
    <location>
        <begin position="28"/>
        <end position="50"/>
    </location>
</feature>
<dbReference type="EMBL" id="BNBA01000053">
    <property type="protein sequence ID" value="GHH61126.1"/>
    <property type="molecule type" value="Genomic_DNA"/>
</dbReference>
<dbReference type="Pfam" id="PF08085">
    <property type="entry name" value="Entericidin"/>
    <property type="match status" value="1"/>
</dbReference>
<feature type="compositionally biased region" description="Basic and acidic residues" evidence="7">
    <location>
        <begin position="40"/>
        <end position="50"/>
    </location>
</feature>
<organism evidence="9 10">
    <name type="scientific">Xanthomonas boreopolis</name>
    <dbReference type="NCBI Taxonomy" id="86183"/>
    <lineage>
        <taxon>Bacteria</taxon>
        <taxon>Pseudomonadati</taxon>
        <taxon>Pseudomonadota</taxon>
        <taxon>Gammaproteobacteria</taxon>
        <taxon>Lysobacterales</taxon>
        <taxon>Lysobacteraceae</taxon>
        <taxon>Xanthomonas</taxon>
    </lineage>
</organism>